<evidence type="ECO:0000259" key="10">
    <source>
        <dbReference type="PROSITE" id="PS51324"/>
    </source>
</evidence>
<dbReference type="PANTHER" id="PTHR12645">
    <property type="entry name" value="ALR/ERV"/>
    <property type="match status" value="1"/>
</dbReference>
<dbReference type="GO" id="GO:0005758">
    <property type="term" value="C:mitochondrial intermembrane space"/>
    <property type="evidence" value="ECO:0007669"/>
    <property type="project" value="UniProtKB-SubCell"/>
</dbReference>
<comment type="subcellular location">
    <subcellularLocation>
        <location evidence="2">Mitochondrion intermembrane space</location>
    </subcellularLocation>
</comment>
<feature type="domain" description="ERV/ALR sulfhydryl oxidase" evidence="10">
    <location>
        <begin position="70"/>
        <end position="170"/>
    </location>
</feature>
<dbReference type="Pfam" id="PF04777">
    <property type="entry name" value="Evr1_Alr"/>
    <property type="match status" value="1"/>
</dbReference>
<evidence type="ECO:0000256" key="5">
    <source>
        <dbReference type="ARBA" id="ARBA00023002"/>
    </source>
</evidence>
<dbReference type="SUPFAM" id="SSF69000">
    <property type="entry name" value="FAD-dependent thiol oxidase"/>
    <property type="match status" value="1"/>
</dbReference>
<gene>
    <name evidence="11" type="ORF">NEZAVI_LOCUS8057</name>
</gene>
<comment type="catalytic activity">
    <reaction evidence="8 9">
        <text>2 R'C(R)SH + O2 = R'C(R)S-S(R)CR' + H2O2</text>
        <dbReference type="Rhea" id="RHEA:17357"/>
        <dbReference type="ChEBI" id="CHEBI:15379"/>
        <dbReference type="ChEBI" id="CHEBI:16240"/>
        <dbReference type="ChEBI" id="CHEBI:16520"/>
        <dbReference type="ChEBI" id="CHEBI:17412"/>
        <dbReference type="EC" id="1.8.3.2"/>
    </reaction>
</comment>
<evidence type="ECO:0000256" key="4">
    <source>
        <dbReference type="ARBA" id="ARBA00022827"/>
    </source>
</evidence>
<organism evidence="11 12">
    <name type="scientific">Nezara viridula</name>
    <name type="common">Southern green stink bug</name>
    <name type="synonym">Cimex viridulus</name>
    <dbReference type="NCBI Taxonomy" id="85310"/>
    <lineage>
        <taxon>Eukaryota</taxon>
        <taxon>Metazoa</taxon>
        <taxon>Ecdysozoa</taxon>
        <taxon>Arthropoda</taxon>
        <taxon>Hexapoda</taxon>
        <taxon>Insecta</taxon>
        <taxon>Pterygota</taxon>
        <taxon>Neoptera</taxon>
        <taxon>Paraneoptera</taxon>
        <taxon>Hemiptera</taxon>
        <taxon>Heteroptera</taxon>
        <taxon>Panheteroptera</taxon>
        <taxon>Pentatomomorpha</taxon>
        <taxon>Pentatomoidea</taxon>
        <taxon>Pentatomidae</taxon>
        <taxon>Pentatominae</taxon>
        <taxon>Nezara</taxon>
    </lineage>
</organism>
<dbReference type="PROSITE" id="PS51324">
    <property type="entry name" value="ERV_ALR"/>
    <property type="match status" value="1"/>
</dbReference>
<dbReference type="EMBL" id="OV725080">
    <property type="protein sequence ID" value="CAH1398397.1"/>
    <property type="molecule type" value="Genomic_DNA"/>
</dbReference>
<dbReference type="InterPro" id="IPR017905">
    <property type="entry name" value="ERV/ALR_sulphydryl_oxidase"/>
</dbReference>
<dbReference type="EC" id="1.8.3.2" evidence="9"/>
<evidence type="ECO:0000256" key="9">
    <source>
        <dbReference type="RuleBase" id="RU371123"/>
    </source>
</evidence>
<keyword evidence="4 9" id="KW-0274">FAD</keyword>
<evidence type="ECO:0000256" key="7">
    <source>
        <dbReference type="ARBA" id="ARBA00023157"/>
    </source>
</evidence>
<dbReference type="GO" id="GO:0050660">
    <property type="term" value="F:flavin adenine dinucleotide binding"/>
    <property type="evidence" value="ECO:0007669"/>
    <property type="project" value="TreeGrafter"/>
</dbReference>
<keyword evidence="12" id="KW-1185">Reference proteome</keyword>
<accession>A0A9P0MPY0</accession>
<keyword evidence="5 9" id="KW-0560">Oxidoreductase</keyword>
<keyword evidence="6" id="KW-0496">Mitochondrion</keyword>
<sequence>MKNWGSQSLIVVKYLKDGRTGGKMALMNTRLLSNCKACVAFKRWITERKSDKSKEKPSSLTEELENHNECPLDTRQLGIATWSLLHSMAAYFPENPTEIEREEIACMFHIIAKYYPCNICAKDFQEDIKAMPPETESGEKLSQWLCKLHNKVNKKLGKPMFDCSRVIERWKDGWKDGSCD</sequence>
<dbReference type="Proteomes" id="UP001152798">
    <property type="component" value="Chromosome 4"/>
</dbReference>
<dbReference type="InterPro" id="IPR036774">
    <property type="entry name" value="ERV/ALR_sulphydryl_oxid_sf"/>
</dbReference>
<name>A0A9P0MPY0_NEZVI</name>
<evidence type="ECO:0000256" key="8">
    <source>
        <dbReference type="ARBA" id="ARBA00048864"/>
    </source>
</evidence>
<reference evidence="11" key="1">
    <citation type="submission" date="2022-01" db="EMBL/GenBank/DDBJ databases">
        <authorList>
            <person name="King R."/>
        </authorList>
    </citation>
    <scope>NUCLEOTIDE SEQUENCE</scope>
</reference>
<dbReference type="FunFam" id="1.20.120.310:FF:000003">
    <property type="entry name" value="Sulfhydryl oxidase"/>
    <property type="match status" value="1"/>
</dbReference>
<evidence type="ECO:0000256" key="1">
    <source>
        <dbReference type="ARBA" id="ARBA00001974"/>
    </source>
</evidence>
<evidence type="ECO:0000256" key="3">
    <source>
        <dbReference type="ARBA" id="ARBA00022630"/>
    </source>
</evidence>
<dbReference type="Gene3D" id="1.20.120.310">
    <property type="entry name" value="ERV/ALR sulfhydryl oxidase domain"/>
    <property type="match status" value="1"/>
</dbReference>
<keyword evidence="7" id="KW-1015">Disulfide bond</keyword>
<dbReference type="AlphaFoldDB" id="A0A9P0MPY0"/>
<dbReference type="OrthoDB" id="17199at2759"/>
<evidence type="ECO:0000256" key="6">
    <source>
        <dbReference type="ARBA" id="ARBA00023128"/>
    </source>
</evidence>
<keyword evidence="3 9" id="KW-0285">Flavoprotein</keyword>
<comment type="cofactor">
    <cofactor evidence="1 9">
        <name>FAD</name>
        <dbReference type="ChEBI" id="CHEBI:57692"/>
    </cofactor>
</comment>
<evidence type="ECO:0000313" key="11">
    <source>
        <dbReference type="EMBL" id="CAH1398397.1"/>
    </source>
</evidence>
<proteinExistence type="predicted"/>
<dbReference type="InterPro" id="IPR039799">
    <property type="entry name" value="ALR/ERV"/>
</dbReference>
<protein>
    <recommendedName>
        <fullName evidence="9">Sulfhydryl oxidase</fullName>
        <ecNumber evidence="9">1.8.3.2</ecNumber>
    </recommendedName>
</protein>
<evidence type="ECO:0000256" key="2">
    <source>
        <dbReference type="ARBA" id="ARBA00004569"/>
    </source>
</evidence>
<dbReference type="PANTHER" id="PTHR12645:SF0">
    <property type="entry name" value="FAD-LINKED SULFHYDRYL OXIDASE ALR"/>
    <property type="match status" value="1"/>
</dbReference>
<evidence type="ECO:0000313" key="12">
    <source>
        <dbReference type="Proteomes" id="UP001152798"/>
    </source>
</evidence>
<dbReference type="GO" id="GO:0016971">
    <property type="term" value="F:flavin-dependent sulfhydryl oxidase activity"/>
    <property type="evidence" value="ECO:0007669"/>
    <property type="project" value="InterPro"/>
</dbReference>